<organism evidence="2 4">
    <name type="scientific">Puccinia coronata f. sp. avenae</name>
    <dbReference type="NCBI Taxonomy" id="200324"/>
    <lineage>
        <taxon>Eukaryota</taxon>
        <taxon>Fungi</taxon>
        <taxon>Dikarya</taxon>
        <taxon>Basidiomycota</taxon>
        <taxon>Pucciniomycotina</taxon>
        <taxon>Pucciniomycetes</taxon>
        <taxon>Pucciniales</taxon>
        <taxon>Pucciniaceae</taxon>
        <taxon>Puccinia</taxon>
    </lineage>
</organism>
<evidence type="ECO:0000313" key="3">
    <source>
        <dbReference type="EMBL" id="PLW38290.1"/>
    </source>
</evidence>
<gene>
    <name evidence="2" type="ORF">PCANC_23149</name>
    <name evidence="3" type="ORF">PCASD_08980</name>
</gene>
<dbReference type="Proteomes" id="UP000235392">
    <property type="component" value="Unassembled WGS sequence"/>
</dbReference>
<keyword evidence="4" id="KW-1185">Reference proteome</keyword>
<evidence type="ECO:0000313" key="5">
    <source>
        <dbReference type="Proteomes" id="UP000235392"/>
    </source>
</evidence>
<reference evidence="4 5" key="1">
    <citation type="submission" date="2017-11" db="EMBL/GenBank/DDBJ databases">
        <title>De novo assembly and phasing of dikaryotic genomes from two isolates of Puccinia coronata f. sp. avenae, the causal agent of oat crown rust.</title>
        <authorList>
            <person name="Miller M.E."/>
            <person name="Zhang Y."/>
            <person name="Omidvar V."/>
            <person name="Sperschneider J."/>
            <person name="Schwessinger B."/>
            <person name="Raley C."/>
            <person name="Palmer J.M."/>
            <person name="Garnica D."/>
            <person name="Upadhyaya N."/>
            <person name="Rathjen J."/>
            <person name="Taylor J.M."/>
            <person name="Park R.F."/>
            <person name="Dodds P.N."/>
            <person name="Hirsch C.D."/>
            <person name="Kianian S.F."/>
            <person name="Figueroa M."/>
        </authorList>
    </citation>
    <scope>NUCLEOTIDE SEQUENCE [LARGE SCALE GENOMIC DNA]</scope>
    <source>
        <strain evidence="2">12NC29</strain>
        <strain evidence="3">12SD80</strain>
    </source>
</reference>
<name>A0A2N5SBK0_9BASI</name>
<proteinExistence type="predicted"/>
<dbReference type="AlphaFoldDB" id="A0A2N5SBK0"/>
<dbReference type="Proteomes" id="UP000235388">
    <property type="component" value="Unassembled WGS sequence"/>
</dbReference>
<feature type="region of interest" description="Disordered" evidence="1">
    <location>
        <begin position="1"/>
        <end position="80"/>
    </location>
</feature>
<accession>A0A2N5SBK0</accession>
<evidence type="ECO:0000313" key="2">
    <source>
        <dbReference type="EMBL" id="PLW10599.1"/>
    </source>
</evidence>
<feature type="compositionally biased region" description="Polar residues" evidence="1">
    <location>
        <begin position="45"/>
        <end position="58"/>
    </location>
</feature>
<protein>
    <submittedName>
        <fullName evidence="2">Uncharacterized protein</fullName>
    </submittedName>
</protein>
<dbReference type="EMBL" id="PGCJ01001053">
    <property type="protein sequence ID" value="PLW10599.1"/>
    <property type="molecule type" value="Genomic_DNA"/>
</dbReference>
<evidence type="ECO:0000313" key="4">
    <source>
        <dbReference type="Proteomes" id="UP000235388"/>
    </source>
</evidence>
<evidence type="ECO:0000256" key="1">
    <source>
        <dbReference type="SAM" id="MobiDB-lite"/>
    </source>
</evidence>
<comment type="caution">
    <text evidence="2">The sequence shown here is derived from an EMBL/GenBank/DDBJ whole genome shotgun (WGS) entry which is preliminary data.</text>
</comment>
<dbReference type="EMBL" id="PGCI01000130">
    <property type="protein sequence ID" value="PLW38290.1"/>
    <property type="molecule type" value="Genomic_DNA"/>
</dbReference>
<sequence>MTVVNGKPVRHPMVPDQTGAQARAEQGRVSALPDCEGGPEDHSYLSRTPSSTIWSRSGNKGKGVQDGFEEARANSSTVVI</sequence>